<dbReference type="InterPro" id="IPR007138">
    <property type="entry name" value="ABM_dom"/>
</dbReference>
<dbReference type="SUPFAM" id="SSF54909">
    <property type="entry name" value="Dimeric alpha+beta barrel"/>
    <property type="match status" value="1"/>
</dbReference>
<sequence>MNLVIIRMNALSEKRMELTQALSSLICSIRMEMGCLRCDFCRSIEDENRFLLLEEWDTKENLMTHLNSECYKVLSGAMTLLKEPCESMFYTVLHPEMIEEV</sequence>
<reference evidence="2" key="1">
    <citation type="journal article" date="2011" name="Environ. Microbiol.">
        <title>Genomic insights into the metabolic potential of the polycyclic aromatic hydrocarbon degrading sulfate-reducing Deltaproteobacterium N47.</title>
        <authorList>
            <person name="Bergmann F."/>
            <person name="Selesi D."/>
            <person name="Weinmaier T."/>
            <person name="Tischler P."/>
            <person name="Rattei T."/>
            <person name="Meckenstock R.U."/>
        </authorList>
    </citation>
    <scope>NUCLEOTIDE SEQUENCE</scope>
</reference>
<evidence type="ECO:0000313" key="2">
    <source>
        <dbReference type="EMBL" id="CBX29883.1"/>
    </source>
</evidence>
<dbReference type="Pfam" id="PF03992">
    <property type="entry name" value="ABM"/>
    <property type="match status" value="1"/>
</dbReference>
<dbReference type="AlphaFoldDB" id="E1YH39"/>
<gene>
    <name evidence="2" type="ORF">N47_F15780</name>
</gene>
<dbReference type="EMBL" id="FR695873">
    <property type="protein sequence ID" value="CBX29883.1"/>
    <property type="molecule type" value="Genomic_DNA"/>
</dbReference>
<dbReference type="InterPro" id="IPR011008">
    <property type="entry name" value="Dimeric_a/b-barrel"/>
</dbReference>
<name>E1YH39_9BACT</name>
<organism evidence="2">
    <name type="scientific">uncultured Desulfobacterium sp</name>
    <dbReference type="NCBI Taxonomy" id="201089"/>
    <lineage>
        <taxon>Bacteria</taxon>
        <taxon>Pseudomonadati</taxon>
        <taxon>Thermodesulfobacteriota</taxon>
        <taxon>Desulfobacteria</taxon>
        <taxon>Desulfobacterales</taxon>
        <taxon>Desulfobacteriaceae</taxon>
        <taxon>Desulfobacterium</taxon>
        <taxon>environmental samples</taxon>
    </lineage>
</organism>
<proteinExistence type="predicted"/>
<evidence type="ECO:0000259" key="1">
    <source>
        <dbReference type="PROSITE" id="PS51725"/>
    </source>
</evidence>
<accession>E1YH39</accession>
<protein>
    <recommendedName>
        <fullName evidence="1">ABM domain-containing protein</fullName>
    </recommendedName>
</protein>
<dbReference type="PROSITE" id="PS51725">
    <property type="entry name" value="ABM"/>
    <property type="match status" value="1"/>
</dbReference>
<feature type="domain" description="ABM" evidence="1">
    <location>
        <begin position="2"/>
        <end position="93"/>
    </location>
</feature>
<dbReference type="Gene3D" id="3.30.70.100">
    <property type="match status" value="1"/>
</dbReference>